<evidence type="ECO:0000313" key="1">
    <source>
        <dbReference type="EMBL" id="GGG32567.1"/>
    </source>
</evidence>
<organism evidence="1 2">
    <name type="scientific">Hymenobacter glacieicola</name>
    <dbReference type="NCBI Taxonomy" id="1562124"/>
    <lineage>
        <taxon>Bacteria</taxon>
        <taxon>Pseudomonadati</taxon>
        <taxon>Bacteroidota</taxon>
        <taxon>Cytophagia</taxon>
        <taxon>Cytophagales</taxon>
        <taxon>Hymenobacteraceae</taxon>
        <taxon>Hymenobacter</taxon>
    </lineage>
</organism>
<protein>
    <submittedName>
        <fullName evidence="1">Uncharacterized protein</fullName>
    </submittedName>
</protein>
<dbReference type="Proteomes" id="UP000601361">
    <property type="component" value="Unassembled WGS sequence"/>
</dbReference>
<keyword evidence="2" id="KW-1185">Reference proteome</keyword>
<dbReference type="RefSeq" id="WP_188556368.1">
    <property type="nucleotide sequence ID" value="NZ_BMGS01000002.1"/>
</dbReference>
<accession>A0ABQ1WJ12</accession>
<reference evidence="2" key="1">
    <citation type="journal article" date="2019" name="Int. J. Syst. Evol. Microbiol.">
        <title>The Global Catalogue of Microorganisms (GCM) 10K type strain sequencing project: providing services to taxonomists for standard genome sequencing and annotation.</title>
        <authorList>
            <consortium name="The Broad Institute Genomics Platform"/>
            <consortium name="The Broad Institute Genome Sequencing Center for Infectious Disease"/>
            <person name="Wu L."/>
            <person name="Ma J."/>
        </authorList>
    </citation>
    <scope>NUCLEOTIDE SEQUENCE [LARGE SCALE GENOMIC DNA]</scope>
    <source>
        <strain evidence="2">CGMCC 1.12990</strain>
    </source>
</reference>
<gene>
    <name evidence="1" type="ORF">GCM10011378_06210</name>
</gene>
<evidence type="ECO:0000313" key="2">
    <source>
        <dbReference type="Proteomes" id="UP000601361"/>
    </source>
</evidence>
<dbReference type="EMBL" id="BMGS01000002">
    <property type="protein sequence ID" value="GGG32567.1"/>
    <property type="molecule type" value="Genomic_DNA"/>
</dbReference>
<proteinExistence type="predicted"/>
<name>A0ABQ1WJ12_9BACT</name>
<sequence length="237" mass="27219">MNNLVTSALAEVYRQFSRYRLHQLPDACPCCITLAENTILWMVPLPELSEQQLRRYAFKAMTTWGNTNDFRYFLPRLLELVIQPESEIDKEVFFGKIIQAGWAAWPTADREAVRIFIRAWWSHHIQHECFFENELLAGLIALLGSLDPLLATWKISFANWSFENLINLVEYVEVAQSALQRIVPDEALATTSGKQLNLWLIAQLSILEQGFFHYASVNPDFAQRVSRAYTIVAALPA</sequence>
<comment type="caution">
    <text evidence="1">The sequence shown here is derived from an EMBL/GenBank/DDBJ whole genome shotgun (WGS) entry which is preliminary data.</text>
</comment>